<feature type="domain" description="Ig-like" evidence="7">
    <location>
        <begin position="540"/>
        <end position="620"/>
    </location>
</feature>
<keyword evidence="2 5" id="KW-0812">Transmembrane</keyword>
<feature type="transmembrane region" description="Helical" evidence="5">
    <location>
        <begin position="186"/>
        <end position="207"/>
    </location>
</feature>
<organism evidence="8 9">
    <name type="scientific">Cyprinus carpio carpio</name>
    <dbReference type="NCBI Taxonomy" id="630221"/>
    <lineage>
        <taxon>Eukaryota</taxon>
        <taxon>Metazoa</taxon>
        <taxon>Chordata</taxon>
        <taxon>Craniata</taxon>
        <taxon>Vertebrata</taxon>
        <taxon>Euteleostomi</taxon>
        <taxon>Actinopterygii</taxon>
        <taxon>Neopterygii</taxon>
        <taxon>Teleostei</taxon>
        <taxon>Ostariophysi</taxon>
        <taxon>Cypriniformes</taxon>
        <taxon>Cyprinidae</taxon>
        <taxon>Cyprininae</taxon>
        <taxon>Cyprinus</taxon>
    </lineage>
</organism>
<dbReference type="PRINTS" id="PR00237">
    <property type="entry name" value="GPCRRHODOPSN"/>
</dbReference>
<dbReference type="PROSITE" id="PS50262">
    <property type="entry name" value="G_PROTEIN_RECEP_F1_2"/>
    <property type="match status" value="1"/>
</dbReference>
<keyword evidence="9" id="KW-1185">Reference proteome</keyword>
<comment type="subcellular location">
    <subcellularLocation>
        <location evidence="1">Membrane</location>
    </subcellularLocation>
</comment>
<dbReference type="PANTHER" id="PTHR13771">
    <property type="entry name" value="INTERCELLULAR ADHESION MOLECULE"/>
    <property type="match status" value="1"/>
</dbReference>
<evidence type="ECO:0000256" key="4">
    <source>
        <dbReference type="ARBA" id="ARBA00023136"/>
    </source>
</evidence>
<dbReference type="Pfam" id="PF13895">
    <property type="entry name" value="Ig_2"/>
    <property type="match status" value="1"/>
</dbReference>
<dbReference type="Pfam" id="PF07679">
    <property type="entry name" value="I-set"/>
    <property type="match status" value="1"/>
</dbReference>
<dbReference type="Proteomes" id="UP001108240">
    <property type="component" value="Unplaced"/>
</dbReference>
<dbReference type="GO" id="GO:0004930">
    <property type="term" value="F:G protein-coupled receptor activity"/>
    <property type="evidence" value="ECO:0007669"/>
    <property type="project" value="InterPro"/>
</dbReference>
<dbReference type="GO" id="GO:0005886">
    <property type="term" value="C:plasma membrane"/>
    <property type="evidence" value="ECO:0007669"/>
    <property type="project" value="TreeGrafter"/>
</dbReference>
<dbReference type="InterPro" id="IPR017452">
    <property type="entry name" value="GPCR_Rhodpsn_7TM"/>
</dbReference>
<feature type="transmembrane region" description="Helical" evidence="5">
    <location>
        <begin position="57"/>
        <end position="75"/>
    </location>
</feature>
<feature type="domain" description="Ig-like" evidence="7">
    <location>
        <begin position="1007"/>
        <end position="1089"/>
    </location>
</feature>
<dbReference type="CDD" id="cd15211">
    <property type="entry name" value="7tmA_GPR88-like"/>
    <property type="match status" value="1"/>
</dbReference>
<accession>A0A9J7ZVB8</accession>
<evidence type="ECO:0000259" key="7">
    <source>
        <dbReference type="PROSITE" id="PS50835"/>
    </source>
</evidence>
<evidence type="ECO:0000256" key="1">
    <source>
        <dbReference type="ARBA" id="ARBA00004370"/>
    </source>
</evidence>
<name>A0A9J7ZVB8_CYPCA</name>
<dbReference type="Pfam" id="PF00001">
    <property type="entry name" value="7tm_1"/>
    <property type="match status" value="1"/>
</dbReference>
<dbReference type="SUPFAM" id="SSF81321">
    <property type="entry name" value="Family A G protein-coupled receptor-like"/>
    <property type="match status" value="1"/>
</dbReference>
<sequence>MPNDTDVPLSACALGRGSRISLATIYCFMCVLGTVLNLLVIYLVVTFKKLRTASNAFIVNGCVADLLVCAFWMPHEAVATSTGTFLVIGYQAFKEALLFLGITVSLLSHSLIAVNRYVLITKTPAVYQSLYQKRNTEWMIAGSWLISLGSLFPWITSFRYPPERCRDAEDASFAKGTSVSVLSSRFATGTLAFTIIGQTLVVVYCYFKIFRRVQRSVKRVSILNFQIVNNLPYSFPRKDKRLGFYVLAVCFIFILTTEPIFWVLVAGLFAPVPVVLWTSTWIVFCTIFVSNPFLYTWKNEEFRKSFRSVMRGDFLRGSTVGVEPITINTISHIFPRQNSRRAFLVASHVLDLPSKVLFKVGDRRELSCSMSSCPEKVKFVWTTLEDKPIFATIDKRDRESVLVFDSVMKNHENTILCKATCGKETKQAKTEIKIYSFPKNPVISGYDSLKLGEENILRCEGSSVHPSEFLVVQWLYRDTVLQTYEGESERDAYSFPITFTPSNEDDGKAITCRASLSMEDIPADERTKETSVPLTVLSAPHNVKVSGMPAVLLGSSLTLTCEAEGKPKPAFTWTALKPDGRSVEMGKHQDLFMQHVSLSDAGTYQCDVSNDLGSQKASFSVVVQAPPMDTLIVASPQSTLKEGDSVSIFCNSSGVPVTHVELSRRVNGVKTEIISSGSAETSVTIDSVKLADSGLFMCEAFNDYGRQNSILNLTVKAHLLEVALQPDNEVVLEKGSRLILSCQASGCPQPKFSWKNLSKMPILRRLETDGFQSQLVFDLVELEDEGTYLCEVTCGSIKKSKQTEVKVFSFPTNPVVKDSGPSLVGEMMKLTCTAQEVFPANLFQILWMDGEREMHSETGSFSSGTINLTSVYSYRVNTEDQDKRITCKVLLEMRGVPTAQAVKTASTTLSVHYPPRATSITVSPLTELKEGESVSISCLSDSFPVGRTVLSRVMNGGQTELMTSYGLETLFTFPSVGLDDSGVYVCETSNMYGSHNDSVEITVKAPPRNTTVEILPSTDVQEGQNITICCRSVSFPPPTVVLSKLNSEKIVYSLDGVFLLINLTPNDTGLYQINVTNYLGYETEIFNISVMEKRVNPPLGWKDFLMPAMCLGVAAALLGVVVYVWRARKKGSYDFTKCNLSTV</sequence>
<dbReference type="InterPro" id="IPR007110">
    <property type="entry name" value="Ig-like_dom"/>
</dbReference>
<dbReference type="InterPro" id="IPR036179">
    <property type="entry name" value="Ig-like_dom_sf"/>
</dbReference>
<evidence type="ECO:0000313" key="9">
    <source>
        <dbReference type="Proteomes" id="UP001108240"/>
    </source>
</evidence>
<dbReference type="InterPro" id="IPR000276">
    <property type="entry name" value="GPCR_Rhodpsn"/>
</dbReference>
<dbReference type="GO" id="GO:0007155">
    <property type="term" value="P:cell adhesion"/>
    <property type="evidence" value="ECO:0007669"/>
    <property type="project" value="InterPro"/>
</dbReference>
<dbReference type="OMA" id="NEAPRII"/>
<dbReference type="InterPro" id="IPR003599">
    <property type="entry name" value="Ig_sub"/>
</dbReference>
<dbReference type="SMART" id="SM00409">
    <property type="entry name" value="IG"/>
    <property type="match status" value="8"/>
</dbReference>
<dbReference type="PANTHER" id="PTHR13771:SF14">
    <property type="entry name" value="VASCULAR CELL ADHESION PROTEIN 1"/>
    <property type="match status" value="1"/>
</dbReference>
<dbReference type="InterPro" id="IPR013098">
    <property type="entry name" value="Ig_I-set"/>
</dbReference>
<feature type="transmembrane region" description="Helical" evidence="5">
    <location>
        <begin position="242"/>
        <end position="269"/>
    </location>
</feature>
<dbReference type="SMART" id="SM00408">
    <property type="entry name" value="IGc2"/>
    <property type="match status" value="5"/>
</dbReference>
<feature type="transmembrane region" description="Helical" evidence="5">
    <location>
        <begin position="138"/>
        <end position="156"/>
    </location>
</feature>
<dbReference type="PROSITE" id="PS50835">
    <property type="entry name" value="IG_LIKE"/>
    <property type="match status" value="8"/>
</dbReference>
<dbReference type="AlphaFoldDB" id="A0A9J7ZVB8"/>
<proteinExistence type="predicted"/>
<dbReference type="Ensembl" id="ENSCCRT00000172110.1">
    <property type="protein sequence ID" value="ENSCCRP00000135463.1"/>
    <property type="gene ID" value="ENSCCRG00000010372.2"/>
</dbReference>
<evidence type="ECO:0000256" key="5">
    <source>
        <dbReference type="SAM" id="Phobius"/>
    </source>
</evidence>
<feature type="transmembrane region" description="Helical" evidence="5">
    <location>
        <begin position="314"/>
        <end position="334"/>
    </location>
</feature>
<feature type="domain" description="Ig-like" evidence="7">
    <location>
        <begin position="811"/>
        <end position="910"/>
    </location>
</feature>
<feature type="transmembrane region" description="Helical" evidence="5">
    <location>
        <begin position="20"/>
        <end position="45"/>
    </location>
</feature>
<reference evidence="8" key="1">
    <citation type="submission" date="2025-08" db="UniProtKB">
        <authorList>
            <consortium name="Ensembl"/>
        </authorList>
    </citation>
    <scope>IDENTIFICATION</scope>
</reference>
<feature type="domain" description="Ig-like" evidence="7">
    <location>
        <begin position="626"/>
        <end position="714"/>
    </location>
</feature>
<protein>
    <submittedName>
        <fullName evidence="8">Vascular cell adhesion molecule 1b</fullName>
    </submittedName>
</protein>
<dbReference type="GeneTree" id="ENSGT00940000156511"/>
<dbReference type="InterPro" id="IPR013783">
    <property type="entry name" value="Ig-like_fold"/>
</dbReference>
<dbReference type="InterPro" id="IPR047012">
    <property type="entry name" value="ICAM_VCAM"/>
</dbReference>
<evidence type="ECO:0000259" key="6">
    <source>
        <dbReference type="PROSITE" id="PS50262"/>
    </source>
</evidence>
<feature type="transmembrane region" description="Helical" evidence="5">
    <location>
        <begin position="1104"/>
        <end position="1125"/>
    </location>
</feature>
<feature type="domain" description="G-protein coupled receptors family 1 profile" evidence="6">
    <location>
        <begin position="36"/>
        <end position="295"/>
    </location>
</feature>
<feature type="domain" description="Ig-like" evidence="7">
    <location>
        <begin position="720"/>
        <end position="806"/>
    </location>
</feature>
<dbReference type="Pfam" id="PF13927">
    <property type="entry name" value="Ig_3"/>
    <property type="match status" value="2"/>
</dbReference>
<feature type="transmembrane region" description="Helical" evidence="5">
    <location>
        <begin position="95"/>
        <end position="118"/>
    </location>
</feature>
<evidence type="ECO:0000256" key="2">
    <source>
        <dbReference type="ARBA" id="ARBA00022692"/>
    </source>
</evidence>
<dbReference type="InterPro" id="IPR003598">
    <property type="entry name" value="Ig_sub2"/>
</dbReference>
<dbReference type="GO" id="GO:0005178">
    <property type="term" value="F:integrin binding"/>
    <property type="evidence" value="ECO:0007669"/>
    <property type="project" value="InterPro"/>
</dbReference>
<evidence type="ECO:0000313" key="8">
    <source>
        <dbReference type="Ensembl" id="ENSCCRP00000135463.1"/>
    </source>
</evidence>
<feature type="transmembrane region" description="Helical" evidence="5">
    <location>
        <begin position="275"/>
        <end position="294"/>
    </location>
</feature>
<keyword evidence="3 5" id="KW-1133">Transmembrane helix</keyword>
<dbReference type="SMART" id="SM01381">
    <property type="entry name" value="7TM_GPCR_Srsx"/>
    <property type="match status" value="1"/>
</dbReference>
<dbReference type="Gene3D" id="1.20.1070.10">
    <property type="entry name" value="Rhodopsin 7-helix transmembrane proteins"/>
    <property type="match status" value="1"/>
</dbReference>
<dbReference type="SUPFAM" id="SSF48726">
    <property type="entry name" value="Immunoglobulin"/>
    <property type="match status" value="8"/>
</dbReference>
<reference evidence="8" key="2">
    <citation type="submission" date="2025-09" db="UniProtKB">
        <authorList>
            <consortium name="Ensembl"/>
        </authorList>
    </citation>
    <scope>IDENTIFICATION</scope>
</reference>
<evidence type="ECO:0000256" key="3">
    <source>
        <dbReference type="ARBA" id="ARBA00022989"/>
    </source>
</evidence>
<feature type="domain" description="Ig-like" evidence="7">
    <location>
        <begin position="335"/>
        <end position="433"/>
    </location>
</feature>
<feature type="domain" description="Ig-like" evidence="7">
    <location>
        <begin position="438"/>
        <end position="531"/>
    </location>
</feature>
<dbReference type="Gene3D" id="2.60.40.10">
    <property type="entry name" value="Immunoglobulins"/>
    <property type="match status" value="8"/>
</dbReference>
<feature type="domain" description="Ig-like" evidence="7">
    <location>
        <begin position="915"/>
        <end position="1002"/>
    </location>
</feature>
<keyword evidence="4 5" id="KW-0472">Membrane</keyword>